<reference evidence="3 4" key="1">
    <citation type="submission" date="2018-01" db="EMBL/GenBank/DDBJ databases">
        <authorList>
            <person name="Paulsen S."/>
            <person name="Gram L.K."/>
        </authorList>
    </citation>
    <scope>NUCLEOTIDE SEQUENCE [LARGE SCALE GENOMIC DNA]</scope>
    <source>
        <strain evidence="2 3">S2599</strain>
        <strain evidence="1 4">S2676</strain>
    </source>
</reference>
<organism evidence="1 4">
    <name type="scientific">Pseudoalteromonas rubra</name>
    <dbReference type="NCBI Taxonomy" id="43658"/>
    <lineage>
        <taxon>Bacteria</taxon>
        <taxon>Pseudomonadati</taxon>
        <taxon>Pseudomonadota</taxon>
        <taxon>Gammaproteobacteria</taxon>
        <taxon>Alteromonadales</taxon>
        <taxon>Pseudoalteromonadaceae</taxon>
        <taxon>Pseudoalteromonas</taxon>
    </lineage>
</organism>
<dbReference type="Proteomes" id="UP000306719">
    <property type="component" value="Unassembled WGS sequence"/>
</dbReference>
<evidence type="ECO:0000313" key="3">
    <source>
        <dbReference type="Proteomes" id="UP000306719"/>
    </source>
</evidence>
<reference evidence="1" key="3">
    <citation type="submission" date="2019-09" db="EMBL/GenBank/DDBJ databases">
        <title>Co-occurence of chitin degradation, pigmentation and bioactivity in marine Pseudoalteromonas.</title>
        <authorList>
            <person name="Sonnenschein E.C."/>
            <person name="Bech P.K."/>
        </authorList>
    </citation>
    <scope>NUCLEOTIDE SEQUENCE</scope>
    <source>
        <strain evidence="2 3">S2599</strain>
        <strain evidence="1">S2676</strain>
    </source>
</reference>
<sequence>MAFDEKLMAELELLVKFPRSSLHQGIKIHKNADQGILAAAERLYAKGVIDQPDGGYLTDLGHDLLTHLDQVHSALK</sequence>
<dbReference type="Pfam" id="PF18918">
    <property type="entry name" value="DUF5669"/>
    <property type="match status" value="1"/>
</dbReference>
<comment type="caution">
    <text evidence="1">The sequence shown here is derived from an EMBL/GenBank/DDBJ whole genome shotgun (WGS) entry which is preliminary data.</text>
</comment>
<dbReference type="EMBL" id="PNCI01000001">
    <property type="protein sequence ID" value="TMP33135.1"/>
    <property type="molecule type" value="Genomic_DNA"/>
</dbReference>
<name>A0A5S3WUS7_9GAMM</name>
<accession>A0A5S3WUS7</accession>
<evidence type="ECO:0000313" key="4">
    <source>
        <dbReference type="Proteomes" id="UP000310249"/>
    </source>
</evidence>
<dbReference type="AlphaFoldDB" id="A0A5S3WUS7"/>
<proteinExistence type="predicted"/>
<dbReference type="NCBIfam" id="TIGR02647">
    <property type="entry name" value="DNA"/>
    <property type="match status" value="1"/>
</dbReference>
<evidence type="ECO:0000313" key="2">
    <source>
        <dbReference type="EMBL" id="TMP39486.1"/>
    </source>
</evidence>
<dbReference type="OrthoDB" id="5600572at2"/>
<reference evidence="4" key="2">
    <citation type="submission" date="2019-06" db="EMBL/GenBank/DDBJ databases">
        <title>Co-occurence of chitin degradation, pigmentation and bioactivity in marine Pseudoalteromonas.</title>
        <authorList>
            <person name="Sonnenschein E.C."/>
            <person name="Bech P.K."/>
        </authorList>
    </citation>
    <scope>NUCLEOTIDE SEQUENCE [LARGE SCALE GENOMIC DNA]</scope>
    <source>
        <strain evidence="4">S2676</strain>
    </source>
</reference>
<protein>
    <submittedName>
        <fullName evidence="1">TIGR02647 family protein</fullName>
    </submittedName>
</protein>
<dbReference type="RefSeq" id="WP_054016710.1">
    <property type="nucleotide sequence ID" value="NZ_PNCH01000031.1"/>
</dbReference>
<evidence type="ECO:0000313" key="1">
    <source>
        <dbReference type="EMBL" id="TMP33135.1"/>
    </source>
</evidence>
<dbReference type="Proteomes" id="UP000310249">
    <property type="component" value="Unassembled WGS sequence"/>
</dbReference>
<dbReference type="InterPro" id="IPR013468">
    <property type="entry name" value="CHP02647"/>
</dbReference>
<gene>
    <name evidence="2" type="ORF">CWB98_02520</name>
    <name evidence="1" type="ORF">CWB99_00345</name>
</gene>
<dbReference type="EMBL" id="PNCJ01000005">
    <property type="protein sequence ID" value="TMP39486.1"/>
    <property type="molecule type" value="Genomic_DNA"/>
</dbReference>